<evidence type="ECO:0000313" key="2">
    <source>
        <dbReference type="EMBL" id="MEJ5094038.1"/>
    </source>
</evidence>
<accession>A0ABU8Q304</accession>
<evidence type="ECO:0000256" key="1">
    <source>
        <dbReference type="SAM" id="SignalP"/>
    </source>
</evidence>
<gene>
    <name evidence="2" type="ORF">WH159_05740</name>
</gene>
<organism evidence="2 3">
    <name type="scientific">Sphingomonas molluscorum</name>
    <dbReference type="NCBI Taxonomy" id="418184"/>
    <lineage>
        <taxon>Bacteria</taxon>
        <taxon>Pseudomonadati</taxon>
        <taxon>Pseudomonadota</taxon>
        <taxon>Alphaproteobacteria</taxon>
        <taxon>Sphingomonadales</taxon>
        <taxon>Sphingomonadaceae</taxon>
        <taxon>Sphingomonas</taxon>
    </lineage>
</organism>
<comment type="caution">
    <text evidence="2">The sequence shown here is derived from an EMBL/GenBank/DDBJ whole genome shotgun (WGS) entry which is preliminary data.</text>
</comment>
<dbReference type="RefSeq" id="WP_132882590.1">
    <property type="nucleotide sequence ID" value="NZ_JBBGZA010000001.1"/>
</dbReference>
<proteinExistence type="predicted"/>
<sequence length="79" mass="8483">MILSALALLAAGQAQAAPPPPPASAETVRCVEQTTLGSRVPRKLCRTEREWAATRERKDRTRALAAFHPKNGGVGFTND</sequence>
<keyword evidence="1" id="KW-0732">Signal</keyword>
<protein>
    <recommendedName>
        <fullName evidence="4">Secreted protein</fullName>
    </recommendedName>
</protein>
<feature type="signal peptide" evidence="1">
    <location>
        <begin position="1"/>
        <end position="16"/>
    </location>
</feature>
<reference evidence="2 3" key="1">
    <citation type="submission" date="2023-12" db="EMBL/GenBank/DDBJ databases">
        <title>Gut-associated functions are favored during microbiome assembly across C. elegans life.</title>
        <authorList>
            <person name="Zimmermann J."/>
        </authorList>
    </citation>
    <scope>NUCLEOTIDE SEQUENCE [LARGE SCALE GENOMIC DNA]</scope>
    <source>
        <strain evidence="2 3">JUb134</strain>
    </source>
</reference>
<evidence type="ECO:0008006" key="4">
    <source>
        <dbReference type="Google" id="ProtNLM"/>
    </source>
</evidence>
<feature type="chain" id="PRO_5046473682" description="Secreted protein" evidence="1">
    <location>
        <begin position="17"/>
        <end position="79"/>
    </location>
</feature>
<keyword evidence="3" id="KW-1185">Reference proteome</keyword>
<dbReference type="EMBL" id="JBBGZA010000001">
    <property type="protein sequence ID" value="MEJ5094038.1"/>
    <property type="molecule type" value="Genomic_DNA"/>
</dbReference>
<name>A0ABU8Q304_9SPHN</name>
<evidence type="ECO:0000313" key="3">
    <source>
        <dbReference type="Proteomes" id="UP001380365"/>
    </source>
</evidence>
<dbReference type="Proteomes" id="UP001380365">
    <property type="component" value="Unassembled WGS sequence"/>
</dbReference>